<keyword evidence="2" id="KW-0472">Membrane</keyword>
<feature type="region of interest" description="Disordered" evidence="1">
    <location>
        <begin position="1"/>
        <end position="25"/>
    </location>
</feature>
<keyword evidence="2" id="KW-1133">Transmembrane helix</keyword>
<comment type="caution">
    <text evidence="3">The sequence shown here is derived from an EMBL/GenBank/DDBJ whole genome shotgun (WGS) entry which is preliminary data.</text>
</comment>
<reference evidence="3 4" key="1">
    <citation type="submission" date="2020-04" db="EMBL/GenBank/DDBJ databases">
        <title>Perkinsus chesapeaki whole genome sequence.</title>
        <authorList>
            <person name="Bogema D.R."/>
        </authorList>
    </citation>
    <scope>NUCLEOTIDE SEQUENCE [LARGE SCALE GENOMIC DNA]</scope>
    <source>
        <strain evidence="3">ATCC PRA-425</strain>
    </source>
</reference>
<evidence type="ECO:0000256" key="1">
    <source>
        <dbReference type="SAM" id="MobiDB-lite"/>
    </source>
</evidence>
<feature type="transmembrane region" description="Helical" evidence="2">
    <location>
        <begin position="167"/>
        <end position="184"/>
    </location>
</feature>
<dbReference type="AlphaFoldDB" id="A0A7J6M9G5"/>
<name>A0A7J6M9G5_PERCH</name>
<sequence>MPAPAKESSINASVHELPHPKSPRATSDYGQIEVLTMNGVYKGELKGEFYAGYENDIIVKYPNGLQGEVIDVLYNGDLKHKCRSDRQGAILKLRTSLAGWYEGLAINEDPVTNELSIYVLKRSLAVNGEANSFVAKFMRMTTSTATPTSVLVTLELPESDSYAIRSPFIHVLLTTVLIILAAIVSY</sequence>
<keyword evidence="4" id="KW-1185">Reference proteome</keyword>
<protein>
    <submittedName>
        <fullName evidence="3">Uncharacterized protein</fullName>
    </submittedName>
</protein>
<keyword evidence="2" id="KW-0812">Transmembrane</keyword>
<evidence type="ECO:0000313" key="4">
    <source>
        <dbReference type="Proteomes" id="UP000591131"/>
    </source>
</evidence>
<evidence type="ECO:0000256" key="2">
    <source>
        <dbReference type="SAM" id="Phobius"/>
    </source>
</evidence>
<proteinExistence type="predicted"/>
<accession>A0A7J6M9G5</accession>
<organism evidence="3 4">
    <name type="scientific">Perkinsus chesapeaki</name>
    <name type="common">Clam parasite</name>
    <name type="synonym">Perkinsus andrewsi</name>
    <dbReference type="NCBI Taxonomy" id="330153"/>
    <lineage>
        <taxon>Eukaryota</taxon>
        <taxon>Sar</taxon>
        <taxon>Alveolata</taxon>
        <taxon>Perkinsozoa</taxon>
        <taxon>Perkinsea</taxon>
        <taxon>Perkinsida</taxon>
        <taxon>Perkinsidae</taxon>
        <taxon>Perkinsus</taxon>
    </lineage>
</organism>
<evidence type="ECO:0000313" key="3">
    <source>
        <dbReference type="EMBL" id="KAF4668218.1"/>
    </source>
</evidence>
<dbReference type="Proteomes" id="UP000591131">
    <property type="component" value="Unassembled WGS sequence"/>
</dbReference>
<dbReference type="EMBL" id="JAAPAO010000195">
    <property type="protein sequence ID" value="KAF4668218.1"/>
    <property type="molecule type" value="Genomic_DNA"/>
</dbReference>
<gene>
    <name evidence="3" type="ORF">FOL47_003141</name>
</gene>